<dbReference type="PANTHER" id="PTHR11265">
    <property type="entry name" value="S-ADENOSYL-METHYLTRANSFERASE MRAW"/>
    <property type="match status" value="1"/>
</dbReference>
<dbReference type="InterPro" id="IPR023397">
    <property type="entry name" value="SAM-dep_MeTrfase_MraW_recog"/>
</dbReference>
<feature type="binding site" evidence="6">
    <location>
        <position position="79"/>
    </location>
    <ligand>
        <name>S-adenosyl-L-methionine</name>
        <dbReference type="ChEBI" id="CHEBI:59789"/>
    </ligand>
</feature>
<feature type="region of interest" description="Disordered" evidence="7">
    <location>
        <begin position="270"/>
        <end position="293"/>
    </location>
</feature>
<dbReference type="AlphaFoldDB" id="A0A5B9QAT8"/>
<keyword evidence="3 6" id="KW-0489">Methyltransferase</keyword>
<gene>
    <name evidence="6 8" type="primary">rsmH</name>
    <name evidence="8" type="ORF">Pr1d_18830</name>
</gene>
<evidence type="ECO:0000256" key="2">
    <source>
        <dbReference type="ARBA" id="ARBA00022552"/>
    </source>
</evidence>
<comment type="function">
    <text evidence="6">Specifically methylates the N4 position of cytidine in position 1402 (C1402) of 16S rRNA.</text>
</comment>
<evidence type="ECO:0000256" key="4">
    <source>
        <dbReference type="ARBA" id="ARBA00022679"/>
    </source>
</evidence>
<dbReference type="KEGG" id="bgok:Pr1d_18830"/>
<evidence type="ECO:0000256" key="5">
    <source>
        <dbReference type="ARBA" id="ARBA00022691"/>
    </source>
</evidence>
<name>A0A5B9QAT8_9BACT</name>
<organism evidence="8 9">
    <name type="scientific">Bythopirellula goksoeyrii</name>
    <dbReference type="NCBI Taxonomy" id="1400387"/>
    <lineage>
        <taxon>Bacteria</taxon>
        <taxon>Pseudomonadati</taxon>
        <taxon>Planctomycetota</taxon>
        <taxon>Planctomycetia</taxon>
        <taxon>Pirellulales</taxon>
        <taxon>Lacipirellulaceae</taxon>
        <taxon>Bythopirellula</taxon>
    </lineage>
</organism>
<dbReference type="RefSeq" id="WP_148073228.1">
    <property type="nucleotide sequence ID" value="NZ_CP042913.1"/>
</dbReference>
<dbReference type="Pfam" id="PF01795">
    <property type="entry name" value="Methyltransf_5"/>
    <property type="match status" value="1"/>
</dbReference>
<feature type="binding site" evidence="6">
    <location>
        <position position="107"/>
    </location>
    <ligand>
        <name>S-adenosyl-L-methionine</name>
        <dbReference type="ChEBI" id="CHEBI:59789"/>
    </ligand>
</feature>
<dbReference type="EMBL" id="CP042913">
    <property type="protein sequence ID" value="QEG34602.1"/>
    <property type="molecule type" value="Genomic_DNA"/>
</dbReference>
<dbReference type="SUPFAM" id="SSF53335">
    <property type="entry name" value="S-adenosyl-L-methionine-dependent methyltransferases"/>
    <property type="match status" value="1"/>
</dbReference>
<dbReference type="NCBIfam" id="TIGR00006">
    <property type="entry name" value="16S rRNA (cytosine(1402)-N(4))-methyltransferase RsmH"/>
    <property type="match status" value="1"/>
</dbReference>
<dbReference type="InterPro" id="IPR002903">
    <property type="entry name" value="RsmH"/>
</dbReference>
<reference evidence="8 9" key="1">
    <citation type="submission" date="2019-08" db="EMBL/GenBank/DDBJ databases">
        <title>Deep-cultivation of Planctomycetes and their phenomic and genomic characterization uncovers novel biology.</title>
        <authorList>
            <person name="Wiegand S."/>
            <person name="Jogler M."/>
            <person name="Boedeker C."/>
            <person name="Pinto D."/>
            <person name="Vollmers J."/>
            <person name="Rivas-Marin E."/>
            <person name="Kohn T."/>
            <person name="Peeters S.H."/>
            <person name="Heuer A."/>
            <person name="Rast P."/>
            <person name="Oberbeckmann S."/>
            <person name="Bunk B."/>
            <person name="Jeske O."/>
            <person name="Meyerdierks A."/>
            <person name="Storesund J.E."/>
            <person name="Kallscheuer N."/>
            <person name="Luecker S."/>
            <person name="Lage O.M."/>
            <person name="Pohl T."/>
            <person name="Merkel B.J."/>
            <person name="Hornburger P."/>
            <person name="Mueller R.-W."/>
            <person name="Bruemmer F."/>
            <person name="Labrenz M."/>
            <person name="Spormann A.M."/>
            <person name="Op den Camp H."/>
            <person name="Overmann J."/>
            <person name="Amann R."/>
            <person name="Jetten M.S.M."/>
            <person name="Mascher T."/>
            <person name="Medema M.H."/>
            <person name="Devos D.P."/>
            <person name="Kaster A.-K."/>
            <person name="Ovreas L."/>
            <person name="Rohde M."/>
            <person name="Galperin M.Y."/>
            <person name="Jogler C."/>
        </authorList>
    </citation>
    <scope>NUCLEOTIDE SEQUENCE [LARGE SCALE GENOMIC DNA]</scope>
    <source>
        <strain evidence="8 9">Pr1d</strain>
    </source>
</reference>
<dbReference type="HAMAP" id="MF_01007">
    <property type="entry name" value="16SrRNA_methyltr_H"/>
    <property type="match status" value="1"/>
</dbReference>
<dbReference type="GO" id="GO:0005737">
    <property type="term" value="C:cytoplasm"/>
    <property type="evidence" value="ECO:0007669"/>
    <property type="project" value="UniProtKB-SubCell"/>
</dbReference>
<dbReference type="OrthoDB" id="9806637at2"/>
<feature type="binding site" evidence="6">
    <location>
        <position position="54"/>
    </location>
    <ligand>
        <name>S-adenosyl-L-methionine</name>
        <dbReference type="ChEBI" id="CHEBI:59789"/>
    </ligand>
</feature>
<sequence length="293" mass="31800">MERSIHIPVLFDEVIEWLEPSAGKTFVDGTLGGGGHTAAIAERVGGEGLVLAVDLDPLAIDRAETILAGKPIKLVQANYAEIPEVLAQVEIPVVDGILLDLGLSSDQLADGERGFSFQTGGPLDLRFNPDEGESASELLAHIGEDHLADIIYRYGEERCSRRIAKKVVATRRKAPIQTAEQLAELVRSCVPRSHVSKIDPATRTFQALRIAVNGELDSLESALKSLPDCLKPGGRLAIISFHSLEDRLVKHAFRSDERLKVLTRKPIAPTEAEAASNPRARSAKMRVAERVLS</sequence>
<dbReference type="EC" id="2.1.1.199" evidence="6"/>
<dbReference type="Gene3D" id="3.40.50.150">
    <property type="entry name" value="Vaccinia Virus protein VP39"/>
    <property type="match status" value="1"/>
</dbReference>
<evidence type="ECO:0000313" key="8">
    <source>
        <dbReference type="EMBL" id="QEG34602.1"/>
    </source>
</evidence>
<evidence type="ECO:0000256" key="6">
    <source>
        <dbReference type="HAMAP-Rule" id="MF_01007"/>
    </source>
</evidence>
<evidence type="ECO:0000256" key="7">
    <source>
        <dbReference type="SAM" id="MobiDB-lite"/>
    </source>
</evidence>
<keyword evidence="2 6" id="KW-0698">rRNA processing</keyword>
<comment type="catalytic activity">
    <reaction evidence="6">
        <text>cytidine(1402) in 16S rRNA + S-adenosyl-L-methionine = N(4)-methylcytidine(1402) in 16S rRNA + S-adenosyl-L-homocysteine + H(+)</text>
        <dbReference type="Rhea" id="RHEA:42928"/>
        <dbReference type="Rhea" id="RHEA-COMP:10286"/>
        <dbReference type="Rhea" id="RHEA-COMP:10287"/>
        <dbReference type="ChEBI" id="CHEBI:15378"/>
        <dbReference type="ChEBI" id="CHEBI:57856"/>
        <dbReference type="ChEBI" id="CHEBI:59789"/>
        <dbReference type="ChEBI" id="CHEBI:74506"/>
        <dbReference type="ChEBI" id="CHEBI:82748"/>
        <dbReference type="EC" id="2.1.1.199"/>
    </reaction>
</comment>
<evidence type="ECO:0000256" key="1">
    <source>
        <dbReference type="ARBA" id="ARBA00010396"/>
    </source>
</evidence>
<dbReference type="GO" id="GO:0070475">
    <property type="term" value="P:rRNA base methylation"/>
    <property type="evidence" value="ECO:0007669"/>
    <property type="project" value="UniProtKB-UniRule"/>
</dbReference>
<protein>
    <recommendedName>
        <fullName evidence="6">Ribosomal RNA small subunit methyltransferase H</fullName>
        <ecNumber evidence="6">2.1.1.199</ecNumber>
    </recommendedName>
    <alternativeName>
        <fullName evidence="6">16S rRNA m(4)C1402 methyltransferase</fullName>
    </alternativeName>
    <alternativeName>
        <fullName evidence="6">rRNA (cytosine-N(4)-)-methyltransferase RsmH</fullName>
    </alternativeName>
</protein>
<evidence type="ECO:0000256" key="3">
    <source>
        <dbReference type="ARBA" id="ARBA00022603"/>
    </source>
</evidence>
<dbReference type="PIRSF" id="PIRSF004486">
    <property type="entry name" value="MraW"/>
    <property type="match status" value="1"/>
</dbReference>
<comment type="subcellular location">
    <subcellularLocation>
        <location evidence="6">Cytoplasm</location>
    </subcellularLocation>
</comment>
<dbReference type="InterPro" id="IPR029063">
    <property type="entry name" value="SAM-dependent_MTases_sf"/>
</dbReference>
<dbReference type="GO" id="GO:0071424">
    <property type="term" value="F:rRNA (cytosine-N4-)-methyltransferase activity"/>
    <property type="evidence" value="ECO:0007669"/>
    <property type="project" value="UniProtKB-UniRule"/>
</dbReference>
<keyword evidence="6" id="KW-0963">Cytoplasm</keyword>
<dbReference type="Gene3D" id="1.10.150.170">
    <property type="entry name" value="Putative methyltransferase TM0872, insert domain"/>
    <property type="match status" value="1"/>
</dbReference>
<keyword evidence="4 6" id="KW-0808">Transferase</keyword>
<accession>A0A5B9QAT8</accession>
<dbReference type="SUPFAM" id="SSF81799">
    <property type="entry name" value="Putative methyltransferase TM0872, insert domain"/>
    <property type="match status" value="1"/>
</dbReference>
<comment type="similarity">
    <text evidence="1 6">Belongs to the methyltransferase superfamily. RsmH family.</text>
</comment>
<evidence type="ECO:0000313" key="9">
    <source>
        <dbReference type="Proteomes" id="UP000323917"/>
    </source>
</evidence>
<proteinExistence type="inferred from homology"/>
<feature type="binding site" evidence="6">
    <location>
        <position position="100"/>
    </location>
    <ligand>
        <name>S-adenosyl-L-methionine</name>
        <dbReference type="ChEBI" id="CHEBI:59789"/>
    </ligand>
</feature>
<feature type="binding site" evidence="6">
    <location>
        <begin position="34"/>
        <end position="36"/>
    </location>
    <ligand>
        <name>S-adenosyl-L-methionine</name>
        <dbReference type="ChEBI" id="CHEBI:59789"/>
    </ligand>
</feature>
<dbReference type="Proteomes" id="UP000323917">
    <property type="component" value="Chromosome"/>
</dbReference>
<dbReference type="PANTHER" id="PTHR11265:SF0">
    <property type="entry name" value="12S RRNA N4-METHYLCYTIDINE METHYLTRANSFERASE"/>
    <property type="match status" value="1"/>
</dbReference>
<keyword evidence="5 6" id="KW-0949">S-adenosyl-L-methionine</keyword>
<keyword evidence="9" id="KW-1185">Reference proteome</keyword>